<evidence type="ECO:0008006" key="4">
    <source>
        <dbReference type="Google" id="ProtNLM"/>
    </source>
</evidence>
<sequence>MSSQPSTPSSPSSIIEEVSSRTMLDMVKDFNTEELIDYLKRKDLKLTETHFKILRKEEIAGLDFLKLTEEKLGCYGMKGGLATRLKMLHKNKVNGKDITNIKQFTPVFEEINDDDKAFNHCMDDIILKLSNCTKQVLSIMSNVQSIDSLREQIIEENARRDARVKELEQKNTDLEARLTIVKQSSVAVLKDDKEAIVKQSVPSSCIYLNVKIKVEAESTEKYFAKDSSSDDNLLLIPDYKQRKQDQSLPSCVSDQKSSVDREMDTFLDDTHKKSVSDGIRRRNKEKLLCETASLKILPSVENNLTVFSGNNKIESSTKTVSSGNDQMVSEKSEKIEKTSRNQQKVIQDFDNSDEIELTKNQNIELDLIRDLQSGSIITSSSEIMGHEEILSWIHYSDNFENKVVEICHKIGVTDKTARTQIYKEMLEHLAGVMPVTLRIKTLRTKKIRKLFGENGVWIDKIKCVNCSANEISKLINEQIQNVIDQVTSKTVSSGNDQSYVPLKTTNGNASSKLKVNVSTTSRPSIPRTTYNRSYFRNKTLCQYPTLYRKFSSENFDYYGITDETSCDPKRTCPLCSLDHNDEESIEDKIRSKLYKRYKKETGNEPWQLSEVHASEAGLLINLKPENKVSYLSSSEQCEEKGPITFKARPNPELIIKSVLEHFPYLKFRNSFRGIDNSFPYDPELAKFLSQDKLEYCLTCNTSSNKLKFAIVA</sequence>
<proteinExistence type="predicted"/>
<dbReference type="VEuPathDB" id="FungiDB:FUN_023472"/>
<protein>
    <recommendedName>
        <fullName evidence="4">SAM domain-containing protein</fullName>
    </recommendedName>
</protein>
<dbReference type="Proteomes" id="UP000234323">
    <property type="component" value="Unassembled WGS sequence"/>
</dbReference>
<name>A0A2I1HMI3_9GLOM</name>
<comment type="caution">
    <text evidence="2">The sequence shown here is derived from an EMBL/GenBank/DDBJ whole genome shotgun (WGS) entry which is preliminary data.</text>
</comment>
<organism evidence="2 3">
    <name type="scientific">Rhizophagus irregularis</name>
    <dbReference type="NCBI Taxonomy" id="588596"/>
    <lineage>
        <taxon>Eukaryota</taxon>
        <taxon>Fungi</taxon>
        <taxon>Fungi incertae sedis</taxon>
        <taxon>Mucoromycota</taxon>
        <taxon>Glomeromycotina</taxon>
        <taxon>Glomeromycetes</taxon>
        <taxon>Glomerales</taxon>
        <taxon>Glomeraceae</taxon>
        <taxon>Rhizophagus</taxon>
    </lineage>
</organism>
<dbReference type="EMBL" id="LLXI01003956">
    <property type="protein sequence ID" value="PKY60085.1"/>
    <property type="molecule type" value="Genomic_DNA"/>
</dbReference>
<dbReference type="InterPro" id="IPR013761">
    <property type="entry name" value="SAM/pointed_sf"/>
</dbReference>
<dbReference type="VEuPathDB" id="FungiDB:RhiirFUN_013426"/>
<feature type="coiled-coil region" evidence="1">
    <location>
        <begin position="150"/>
        <end position="184"/>
    </location>
</feature>
<dbReference type="VEuPathDB" id="FungiDB:FUN_021139"/>
<evidence type="ECO:0000313" key="3">
    <source>
        <dbReference type="Proteomes" id="UP000234323"/>
    </source>
</evidence>
<reference evidence="2 3" key="1">
    <citation type="submission" date="2015-10" db="EMBL/GenBank/DDBJ databases">
        <title>Genome analyses suggest a sexual origin of heterokaryosis in a supposedly ancient asexual fungus.</title>
        <authorList>
            <person name="Ropars J."/>
            <person name="Sedzielewska K."/>
            <person name="Noel J."/>
            <person name="Charron P."/>
            <person name="Farinelli L."/>
            <person name="Marton T."/>
            <person name="Kruger M."/>
            <person name="Pelin A."/>
            <person name="Brachmann A."/>
            <person name="Corradi N."/>
        </authorList>
    </citation>
    <scope>NUCLEOTIDE SEQUENCE [LARGE SCALE GENOMIC DNA]</scope>
    <source>
        <strain evidence="2 3">A4</strain>
    </source>
</reference>
<accession>A0A2I1HMI3</accession>
<evidence type="ECO:0000256" key="1">
    <source>
        <dbReference type="SAM" id="Coils"/>
    </source>
</evidence>
<gene>
    <name evidence="2" type="ORF">RhiirA4_550548</name>
</gene>
<dbReference type="VEuPathDB" id="FungiDB:RhiirA1_477523"/>
<dbReference type="AlphaFoldDB" id="A0A2I1HMI3"/>
<dbReference type="VEuPathDB" id="FungiDB:RhiirFUN_008895"/>
<dbReference type="Gene3D" id="1.10.150.50">
    <property type="entry name" value="Transcription Factor, Ets-1"/>
    <property type="match status" value="1"/>
</dbReference>
<keyword evidence="3" id="KW-1185">Reference proteome</keyword>
<keyword evidence="1" id="KW-0175">Coiled coil</keyword>
<evidence type="ECO:0000313" key="2">
    <source>
        <dbReference type="EMBL" id="PKY60085.1"/>
    </source>
</evidence>